<dbReference type="GO" id="GO:0016020">
    <property type="term" value="C:membrane"/>
    <property type="evidence" value="ECO:0007669"/>
    <property type="project" value="UniProtKB-SubCell"/>
</dbReference>
<evidence type="ECO:0000256" key="3">
    <source>
        <dbReference type="ARBA" id="ARBA00022516"/>
    </source>
</evidence>
<evidence type="ECO:0000256" key="1">
    <source>
        <dbReference type="ARBA" id="ARBA00004141"/>
    </source>
</evidence>
<evidence type="ECO:0000256" key="9">
    <source>
        <dbReference type="ARBA" id="ARBA00023209"/>
    </source>
</evidence>
<evidence type="ECO:0008006" key="15">
    <source>
        <dbReference type="Google" id="ProtNLM"/>
    </source>
</evidence>
<dbReference type="PANTHER" id="PTHR14269">
    <property type="entry name" value="CDP-DIACYLGLYCEROL--GLYCEROL-3-PHOSPHATE 3-PHOSPHATIDYLTRANSFERASE-RELATED"/>
    <property type="match status" value="1"/>
</dbReference>
<evidence type="ECO:0000256" key="2">
    <source>
        <dbReference type="ARBA" id="ARBA00010441"/>
    </source>
</evidence>
<keyword evidence="8 12" id="KW-0472">Membrane</keyword>
<dbReference type="PANTHER" id="PTHR14269:SF11">
    <property type="entry name" value="CDP-DIACYLGLYCEROL--GLYCEROL-3-PHOSPHATE 3-PHOSPHATIDYLTRANSFERASE"/>
    <property type="match status" value="1"/>
</dbReference>
<comment type="caution">
    <text evidence="13">The sequence shown here is derived from an EMBL/GenBank/DDBJ whole genome shotgun (WGS) entry which is preliminary data.</text>
</comment>
<accession>A0A1G2HQT6</accession>
<protein>
    <recommendedName>
        <fullName evidence="15">CDP-diacylglycerol--glycerol-3-phosphate 3-phosphatidyltransferase</fullName>
    </recommendedName>
</protein>
<feature type="transmembrane region" description="Helical" evidence="12">
    <location>
        <begin position="126"/>
        <end position="144"/>
    </location>
</feature>
<evidence type="ECO:0000313" key="13">
    <source>
        <dbReference type="EMBL" id="OGZ64600.1"/>
    </source>
</evidence>
<dbReference type="InterPro" id="IPR043130">
    <property type="entry name" value="CDP-OH_PTrfase_TM_dom"/>
</dbReference>
<dbReference type="Proteomes" id="UP000176855">
    <property type="component" value="Unassembled WGS sequence"/>
</dbReference>
<proteinExistence type="inferred from homology"/>
<name>A0A1G2HQT6_9BACT</name>
<dbReference type="GO" id="GO:0046474">
    <property type="term" value="P:glycerophospholipid biosynthetic process"/>
    <property type="evidence" value="ECO:0007669"/>
    <property type="project" value="TreeGrafter"/>
</dbReference>
<keyword evidence="3" id="KW-0444">Lipid biosynthesis</keyword>
<evidence type="ECO:0000256" key="6">
    <source>
        <dbReference type="ARBA" id="ARBA00022989"/>
    </source>
</evidence>
<keyword evidence="5 12" id="KW-0812">Transmembrane</keyword>
<evidence type="ECO:0000256" key="5">
    <source>
        <dbReference type="ARBA" id="ARBA00022692"/>
    </source>
</evidence>
<dbReference type="EMBL" id="MHOO01000004">
    <property type="protein sequence ID" value="OGZ64600.1"/>
    <property type="molecule type" value="Genomic_DNA"/>
</dbReference>
<dbReference type="GO" id="GO:0016780">
    <property type="term" value="F:phosphotransferase activity, for other substituted phosphate groups"/>
    <property type="evidence" value="ECO:0007669"/>
    <property type="project" value="InterPro"/>
</dbReference>
<dbReference type="InterPro" id="IPR050324">
    <property type="entry name" value="CDP-alcohol_PTase-I"/>
</dbReference>
<dbReference type="InterPro" id="IPR000462">
    <property type="entry name" value="CDP-OH_P_trans"/>
</dbReference>
<organism evidence="13 14">
    <name type="scientific">Candidatus Staskawiczbacteria bacterium RIFCSPHIGHO2_01_FULL_39_25</name>
    <dbReference type="NCBI Taxonomy" id="1802202"/>
    <lineage>
        <taxon>Bacteria</taxon>
        <taxon>Candidatus Staskawicziibacteriota</taxon>
    </lineage>
</organism>
<feature type="transmembrane region" description="Helical" evidence="12">
    <location>
        <begin position="156"/>
        <end position="176"/>
    </location>
</feature>
<reference evidence="13 14" key="1">
    <citation type="journal article" date="2016" name="Nat. Commun.">
        <title>Thousands of microbial genomes shed light on interconnected biogeochemical processes in an aquifer system.</title>
        <authorList>
            <person name="Anantharaman K."/>
            <person name="Brown C.T."/>
            <person name="Hug L.A."/>
            <person name="Sharon I."/>
            <person name="Castelle C.J."/>
            <person name="Probst A.J."/>
            <person name="Thomas B.C."/>
            <person name="Singh A."/>
            <person name="Wilkins M.J."/>
            <person name="Karaoz U."/>
            <person name="Brodie E.L."/>
            <person name="Williams K.H."/>
            <person name="Hubbard S.S."/>
            <person name="Banfield J.F."/>
        </authorList>
    </citation>
    <scope>NUCLEOTIDE SEQUENCE [LARGE SCALE GENOMIC DNA]</scope>
</reference>
<dbReference type="AlphaFoldDB" id="A0A1G2HQT6"/>
<sequence length="220" mass="25330">MATLIYKEFFNDLKSSLEEVNEKKDQFLSLLIKPYWPRSITPNHLTYARAAIGIFLFILLFNFKNTNGFLIIPFFFLGALTDLLDGSIARSLNMETKLGEIIDPIADRVLIFPVAVYSLIGENKWLLFFLLIAEILNSLISLLAQGKKIFFGSNIFGKTKMFLQSVVFAAILLFWPKSPNAFFIYLLWISMVCILISIMVKIFQIKLYHANKKNSPDYYI</sequence>
<keyword evidence="4 11" id="KW-0808">Transferase</keyword>
<keyword evidence="6 12" id="KW-1133">Transmembrane helix</keyword>
<keyword evidence="10" id="KW-1208">Phospholipid metabolism</keyword>
<evidence type="ECO:0000256" key="4">
    <source>
        <dbReference type="ARBA" id="ARBA00022679"/>
    </source>
</evidence>
<evidence type="ECO:0000313" key="14">
    <source>
        <dbReference type="Proteomes" id="UP000176855"/>
    </source>
</evidence>
<evidence type="ECO:0000256" key="10">
    <source>
        <dbReference type="ARBA" id="ARBA00023264"/>
    </source>
</evidence>
<keyword evidence="9" id="KW-0594">Phospholipid biosynthesis</keyword>
<evidence type="ECO:0000256" key="8">
    <source>
        <dbReference type="ARBA" id="ARBA00023136"/>
    </source>
</evidence>
<dbReference type="Gene3D" id="1.20.120.1760">
    <property type="match status" value="1"/>
</dbReference>
<evidence type="ECO:0000256" key="7">
    <source>
        <dbReference type="ARBA" id="ARBA00023098"/>
    </source>
</evidence>
<dbReference type="InterPro" id="IPR048254">
    <property type="entry name" value="CDP_ALCOHOL_P_TRANSF_CS"/>
</dbReference>
<comment type="similarity">
    <text evidence="2 11">Belongs to the CDP-alcohol phosphatidyltransferase class-I family.</text>
</comment>
<evidence type="ECO:0000256" key="11">
    <source>
        <dbReference type="RuleBase" id="RU003750"/>
    </source>
</evidence>
<evidence type="ECO:0000256" key="12">
    <source>
        <dbReference type="SAM" id="Phobius"/>
    </source>
</evidence>
<feature type="transmembrane region" description="Helical" evidence="12">
    <location>
        <begin position="182"/>
        <end position="203"/>
    </location>
</feature>
<keyword evidence="7" id="KW-0443">Lipid metabolism</keyword>
<dbReference type="Pfam" id="PF01066">
    <property type="entry name" value="CDP-OH_P_transf"/>
    <property type="match status" value="1"/>
</dbReference>
<dbReference type="PROSITE" id="PS00379">
    <property type="entry name" value="CDP_ALCOHOL_P_TRANSF"/>
    <property type="match status" value="1"/>
</dbReference>
<gene>
    <name evidence="13" type="ORF">A2730_02810</name>
</gene>
<dbReference type="STRING" id="1802202.A2730_02810"/>
<comment type="subcellular location">
    <subcellularLocation>
        <location evidence="1">Membrane</location>
        <topology evidence="1">Multi-pass membrane protein</topology>
    </subcellularLocation>
</comment>